<comment type="similarity">
    <text evidence="2 10">Belongs to the COG6 family.</text>
</comment>
<evidence type="ECO:0000256" key="8">
    <source>
        <dbReference type="ARBA" id="ARBA00031348"/>
    </source>
</evidence>
<evidence type="ECO:0000256" key="5">
    <source>
        <dbReference type="ARBA" id="ARBA00022927"/>
    </source>
</evidence>
<comment type="caution">
    <text evidence="15">The sequence shown here is derived from an EMBL/GenBank/DDBJ whole genome shotgun (WGS) entry which is preliminary data.</text>
</comment>
<dbReference type="GO" id="GO:0017119">
    <property type="term" value="C:Golgi transport complex"/>
    <property type="evidence" value="ECO:0007669"/>
    <property type="project" value="UniProtKB-UniRule"/>
</dbReference>
<dbReference type="AlphaFoldDB" id="A0A9P6LBA6"/>
<dbReference type="InterPro" id="IPR048369">
    <property type="entry name" value="COG6_C"/>
</dbReference>
<reference evidence="15" key="1">
    <citation type="journal article" date="2020" name="Nat. Commun.">
        <title>Large-scale genome sequencing of mycorrhizal fungi provides insights into the early evolution of symbiotic traits.</title>
        <authorList>
            <person name="Miyauchi S."/>
            <person name="Kiss E."/>
            <person name="Kuo A."/>
            <person name="Drula E."/>
            <person name="Kohler A."/>
            <person name="Sanchez-Garcia M."/>
            <person name="Morin E."/>
            <person name="Andreopoulos B."/>
            <person name="Barry K.W."/>
            <person name="Bonito G."/>
            <person name="Buee M."/>
            <person name="Carver A."/>
            <person name="Chen C."/>
            <person name="Cichocki N."/>
            <person name="Clum A."/>
            <person name="Culley D."/>
            <person name="Crous P.W."/>
            <person name="Fauchery L."/>
            <person name="Girlanda M."/>
            <person name="Hayes R.D."/>
            <person name="Keri Z."/>
            <person name="LaButti K."/>
            <person name="Lipzen A."/>
            <person name="Lombard V."/>
            <person name="Magnuson J."/>
            <person name="Maillard F."/>
            <person name="Murat C."/>
            <person name="Nolan M."/>
            <person name="Ohm R.A."/>
            <person name="Pangilinan J."/>
            <person name="Pereira M.F."/>
            <person name="Perotto S."/>
            <person name="Peter M."/>
            <person name="Pfister S."/>
            <person name="Riley R."/>
            <person name="Sitrit Y."/>
            <person name="Stielow J.B."/>
            <person name="Szollosi G."/>
            <person name="Zifcakova L."/>
            <person name="Stursova M."/>
            <person name="Spatafora J.W."/>
            <person name="Tedersoo L."/>
            <person name="Vaario L.M."/>
            <person name="Yamada A."/>
            <person name="Yan M."/>
            <person name="Wang P."/>
            <person name="Xu J."/>
            <person name="Bruns T."/>
            <person name="Baldrian P."/>
            <person name="Vilgalys R."/>
            <person name="Dunand C."/>
            <person name="Henrissat B."/>
            <person name="Grigoriev I.V."/>
            <person name="Hibbett D."/>
            <person name="Nagy L.G."/>
            <person name="Martin F.M."/>
        </authorList>
    </citation>
    <scope>NUCLEOTIDE SEQUENCE</scope>
    <source>
        <strain evidence="15">UH-Tt-Lm1</strain>
    </source>
</reference>
<sequence>MATASPSPQPAAPSSRNPVALRLYKILGTNFDDEGTRQALKTVSELYGPSSAARTMSRKSIKPSPDSDSDEEEGQDTSATQNTFAETFLGSANVPGDTAARARKHLRRDVENKLTEASHKFLKAFGEVDQQLDVLQQHVATMRMHCDDAESHLEETNESCKALLERAGSLRQERQSIATRQSIITLFLSKFTLTDEETDILTSRDIQVSRRFFDTMDKTERIRQDCQILMAGEDGPTQVGLDIMSSTSSNLEQAYEKIFRWCSFEFRQMGREVQVEVSPTMREAVTRLRQRQELLSEALAFLSQSRQTVLLNAFTNALTRGGPGGLPRPIELHAHDPMRYVGDMLAWVHQTIAAEHEFLESLFDVKTNMRMVGSVRKFGENEEEEWMQELMDAAMSKVSVPLKVRVQQTIRSQESSIVSFKIANMLQFYMLTMQRTIGEDALLSQTLHEITDVAYKIFFDSTAAHGKALLGVTLDLDDLEVVPPLVIQDHGQVLREIMAVYESSISEDETPEQQASGAKQIMDSMIDPAIEMCLTVSEEKHRSRQKWDYRVFVLNCLTYIKSVIEPYGFTKEKQEVIDELIDEKAEDLVDDHYQNLTRDAGLYEVLAICFDRTSEEPMSRIPATEPEALQAALHKFSVWLSDIGVVHSPRLARLTIQSLNARVHHAALERLASSYQRLCEEVRKPSNRYEAAATLLGSERPFGQVRLLWQIFGLQDQERA</sequence>
<dbReference type="SMART" id="SM01087">
    <property type="entry name" value="COG6"/>
    <property type="match status" value="1"/>
</dbReference>
<comment type="subcellular location">
    <subcellularLocation>
        <location evidence="1 10">Golgi apparatus membrane</location>
        <topology evidence="1 10">Peripheral membrane protein</topology>
    </subcellularLocation>
</comment>
<feature type="domain" description="Conserved Oligomeric Golgi complex subunit 6 C-terminal" evidence="14">
    <location>
        <begin position="238"/>
        <end position="696"/>
    </location>
</feature>
<keyword evidence="7 10" id="KW-0472">Membrane</keyword>
<protein>
    <recommendedName>
        <fullName evidence="3 10">Conserved oligomeric Golgi complex subunit 6</fullName>
        <shortName evidence="10">COG complex subunit 6</shortName>
    </recommendedName>
    <alternativeName>
        <fullName evidence="8 10">Component of oligomeric Golgi complex 6</fullName>
    </alternativeName>
</protein>
<evidence type="ECO:0000313" key="15">
    <source>
        <dbReference type="EMBL" id="KAF9792180.1"/>
    </source>
</evidence>
<evidence type="ECO:0000256" key="3">
    <source>
        <dbReference type="ARBA" id="ARBA00020973"/>
    </source>
</evidence>
<evidence type="ECO:0000256" key="4">
    <source>
        <dbReference type="ARBA" id="ARBA00022448"/>
    </source>
</evidence>
<proteinExistence type="inferred from homology"/>
<evidence type="ECO:0000256" key="11">
    <source>
        <dbReference type="SAM" id="Coils"/>
    </source>
</evidence>
<keyword evidence="4 10" id="KW-0813">Transport</keyword>
<evidence type="ECO:0000256" key="12">
    <source>
        <dbReference type="SAM" id="MobiDB-lite"/>
    </source>
</evidence>
<dbReference type="PANTHER" id="PTHR21506:SF0">
    <property type="entry name" value="CONSERVED OLIGOMERIC GOLGI COMPLEX SUBUNIT 6"/>
    <property type="match status" value="1"/>
</dbReference>
<evidence type="ECO:0000256" key="1">
    <source>
        <dbReference type="ARBA" id="ARBA00004395"/>
    </source>
</evidence>
<comment type="function">
    <text evidence="10">Acts as component of the peripheral membrane COG complex that is involved in intra-Golgi protein trafficking. COG is located at the cis-Golgi, and regulates tethering of retrograde intra-Golgi vesicles and possibly a number of other membrane trafficking events.</text>
</comment>
<evidence type="ECO:0000256" key="10">
    <source>
        <dbReference type="RuleBase" id="RU365075"/>
    </source>
</evidence>
<dbReference type="Pfam" id="PF06419">
    <property type="entry name" value="COG6_N"/>
    <property type="match status" value="1"/>
</dbReference>
<dbReference type="GO" id="GO:0015031">
    <property type="term" value="P:protein transport"/>
    <property type="evidence" value="ECO:0007669"/>
    <property type="project" value="UniProtKB-KW"/>
</dbReference>
<evidence type="ECO:0000259" key="14">
    <source>
        <dbReference type="Pfam" id="PF20653"/>
    </source>
</evidence>
<dbReference type="Pfam" id="PF20653">
    <property type="entry name" value="COG6_C"/>
    <property type="match status" value="1"/>
</dbReference>
<comment type="subunit">
    <text evidence="10">Component of the conserved oligomeric Golgi complex.</text>
</comment>
<dbReference type="GO" id="GO:0000139">
    <property type="term" value="C:Golgi membrane"/>
    <property type="evidence" value="ECO:0007669"/>
    <property type="project" value="UniProtKB-SubCell"/>
</dbReference>
<accession>A0A9P6LBA6</accession>
<organism evidence="15 16">
    <name type="scientific">Thelephora terrestris</name>
    <dbReference type="NCBI Taxonomy" id="56493"/>
    <lineage>
        <taxon>Eukaryota</taxon>
        <taxon>Fungi</taxon>
        <taxon>Dikarya</taxon>
        <taxon>Basidiomycota</taxon>
        <taxon>Agaricomycotina</taxon>
        <taxon>Agaricomycetes</taxon>
        <taxon>Thelephorales</taxon>
        <taxon>Thelephoraceae</taxon>
        <taxon>Thelephora</taxon>
    </lineage>
</organism>
<feature type="domain" description="Conserved oligomeric complex COG6 N-terminal" evidence="13">
    <location>
        <begin position="97"/>
        <end position="203"/>
    </location>
</feature>
<evidence type="ECO:0000256" key="6">
    <source>
        <dbReference type="ARBA" id="ARBA00023034"/>
    </source>
</evidence>
<name>A0A9P6LBA6_9AGAM</name>
<evidence type="ECO:0000256" key="2">
    <source>
        <dbReference type="ARBA" id="ARBA00011023"/>
    </source>
</evidence>
<evidence type="ECO:0000256" key="7">
    <source>
        <dbReference type="ARBA" id="ARBA00023136"/>
    </source>
</evidence>
<evidence type="ECO:0000313" key="16">
    <source>
        <dbReference type="Proteomes" id="UP000736335"/>
    </source>
</evidence>
<dbReference type="EMBL" id="WIUZ02000001">
    <property type="protein sequence ID" value="KAF9792180.1"/>
    <property type="molecule type" value="Genomic_DNA"/>
</dbReference>
<dbReference type="PANTHER" id="PTHR21506">
    <property type="entry name" value="COMPONENT OF OLIGOMERIC GOLGI COMPLEX 6"/>
    <property type="match status" value="1"/>
</dbReference>
<keyword evidence="16" id="KW-1185">Reference proteome</keyword>
<dbReference type="OrthoDB" id="272987at2759"/>
<gene>
    <name evidence="15" type="ORF">BJ322DRAFT_1027587</name>
</gene>
<keyword evidence="5 10" id="KW-0653">Protein transport</keyword>
<dbReference type="InterPro" id="IPR048368">
    <property type="entry name" value="COG6_N"/>
</dbReference>
<keyword evidence="11" id="KW-0175">Coiled coil</keyword>
<dbReference type="GO" id="GO:0006891">
    <property type="term" value="P:intra-Golgi vesicle-mediated transport"/>
    <property type="evidence" value="ECO:0007669"/>
    <property type="project" value="UniProtKB-UniRule"/>
</dbReference>
<feature type="coiled-coil region" evidence="11">
    <location>
        <begin position="146"/>
        <end position="173"/>
    </location>
</feature>
<dbReference type="Proteomes" id="UP000736335">
    <property type="component" value="Unassembled WGS sequence"/>
</dbReference>
<comment type="function">
    <text evidence="9">Acts as a component of the peripheral membrane COG complex that is involved in intra-Golgi protein trafficking. COG is located at the cis-Golgi, and regulates tethering of retrograde intra-Golgi vesicles and possibly a number of other membrane trafficking events.</text>
</comment>
<dbReference type="InterPro" id="IPR010490">
    <property type="entry name" value="COG6"/>
</dbReference>
<feature type="region of interest" description="Disordered" evidence="12">
    <location>
        <begin position="42"/>
        <end position="79"/>
    </location>
</feature>
<reference evidence="15" key="2">
    <citation type="submission" date="2020-11" db="EMBL/GenBank/DDBJ databases">
        <authorList>
            <consortium name="DOE Joint Genome Institute"/>
            <person name="Kuo A."/>
            <person name="Miyauchi S."/>
            <person name="Kiss E."/>
            <person name="Drula E."/>
            <person name="Kohler A."/>
            <person name="Sanchez-Garcia M."/>
            <person name="Andreopoulos B."/>
            <person name="Barry K.W."/>
            <person name="Bonito G."/>
            <person name="Buee M."/>
            <person name="Carver A."/>
            <person name="Chen C."/>
            <person name="Cichocki N."/>
            <person name="Clum A."/>
            <person name="Culley D."/>
            <person name="Crous P.W."/>
            <person name="Fauchery L."/>
            <person name="Girlanda M."/>
            <person name="Hayes R."/>
            <person name="Keri Z."/>
            <person name="Labutti K."/>
            <person name="Lipzen A."/>
            <person name="Lombard V."/>
            <person name="Magnuson J."/>
            <person name="Maillard F."/>
            <person name="Morin E."/>
            <person name="Murat C."/>
            <person name="Nolan M."/>
            <person name="Ohm R."/>
            <person name="Pangilinan J."/>
            <person name="Pereira M."/>
            <person name="Perotto S."/>
            <person name="Peter M."/>
            <person name="Riley R."/>
            <person name="Sitrit Y."/>
            <person name="Stielow B."/>
            <person name="Szollosi G."/>
            <person name="Zifcakova L."/>
            <person name="Stursova M."/>
            <person name="Spatafora J.W."/>
            <person name="Tedersoo L."/>
            <person name="Vaario L.-M."/>
            <person name="Yamada A."/>
            <person name="Yan M."/>
            <person name="Wang P."/>
            <person name="Xu J."/>
            <person name="Bruns T."/>
            <person name="Baldrian P."/>
            <person name="Vilgalys R."/>
            <person name="Henrissat B."/>
            <person name="Grigoriev I.V."/>
            <person name="Hibbett D."/>
            <person name="Nagy L.G."/>
            <person name="Martin F.M."/>
        </authorList>
    </citation>
    <scope>NUCLEOTIDE SEQUENCE</scope>
    <source>
        <strain evidence="15">UH-Tt-Lm1</strain>
    </source>
</reference>
<keyword evidence="6 10" id="KW-0333">Golgi apparatus</keyword>
<evidence type="ECO:0000259" key="13">
    <source>
        <dbReference type="Pfam" id="PF06419"/>
    </source>
</evidence>
<evidence type="ECO:0000256" key="9">
    <source>
        <dbReference type="ARBA" id="ARBA00043873"/>
    </source>
</evidence>